<dbReference type="AlphaFoldDB" id="A0A7C3G5X9"/>
<dbReference type="PANTHER" id="PTHR43390">
    <property type="entry name" value="SIGNAL PEPTIDASE I"/>
    <property type="match status" value="1"/>
</dbReference>
<comment type="similarity">
    <text evidence="2 6">Belongs to the peptidase S26 family.</text>
</comment>
<evidence type="ECO:0000256" key="3">
    <source>
        <dbReference type="ARBA" id="ARBA00013208"/>
    </source>
</evidence>
<feature type="domain" description="Peptidase S26" evidence="7">
    <location>
        <begin position="12"/>
        <end position="154"/>
    </location>
</feature>
<dbReference type="GO" id="GO:0006465">
    <property type="term" value="P:signal peptide processing"/>
    <property type="evidence" value="ECO:0007669"/>
    <property type="project" value="InterPro"/>
</dbReference>
<gene>
    <name evidence="8" type="primary">lepB</name>
    <name evidence="8" type="ORF">ENJ46_05960</name>
</gene>
<keyword evidence="6" id="KW-0645">Protease</keyword>
<dbReference type="GO" id="GO:0016020">
    <property type="term" value="C:membrane"/>
    <property type="evidence" value="ECO:0007669"/>
    <property type="project" value="UniProtKB-SubCell"/>
</dbReference>
<dbReference type="PRINTS" id="PR00727">
    <property type="entry name" value="LEADERPTASE"/>
</dbReference>
<dbReference type="InterPro" id="IPR000223">
    <property type="entry name" value="Pept_S26A_signal_pept_1"/>
</dbReference>
<organism evidence="8">
    <name type="scientific">Hellea balneolensis</name>
    <dbReference type="NCBI Taxonomy" id="287478"/>
    <lineage>
        <taxon>Bacteria</taxon>
        <taxon>Pseudomonadati</taxon>
        <taxon>Pseudomonadota</taxon>
        <taxon>Alphaproteobacteria</taxon>
        <taxon>Maricaulales</taxon>
        <taxon>Robiginitomaculaceae</taxon>
        <taxon>Hellea</taxon>
    </lineage>
</organism>
<proteinExistence type="inferred from homology"/>
<dbReference type="GO" id="GO:0004252">
    <property type="term" value="F:serine-type endopeptidase activity"/>
    <property type="evidence" value="ECO:0007669"/>
    <property type="project" value="InterPro"/>
</dbReference>
<dbReference type="GO" id="GO:0009003">
    <property type="term" value="F:signal peptidase activity"/>
    <property type="evidence" value="ECO:0007669"/>
    <property type="project" value="UniProtKB-EC"/>
</dbReference>
<evidence type="ECO:0000256" key="6">
    <source>
        <dbReference type="RuleBase" id="RU362042"/>
    </source>
</evidence>
<evidence type="ECO:0000256" key="5">
    <source>
        <dbReference type="ARBA" id="ARBA00022801"/>
    </source>
</evidence>
<evidence type="ECO:0000256" key="2">
    <source>
        <dbReference type="ARBA" id="ARBA00009370"/>
    </source>
</evidence>
<reference evidence="8" key="1">
    <citation type="journal article" date="2020" name="mSystems">
        <title>Genome- and Community-Level Interaction Insights into Carbon Utilization and Element Cycling Functions of Hydrothermarchaeota in Hydrothermal Sediment.</title>
        <authorList>
            <person name="Zhou Z."/>
            <person name="Liu Y."/>
            <person name="Xu W."/>
            <person name="Pan J."/>
            <person name="Luo Z.H."/>
            <person name="Li M."/>
        </authorList>
    </citation>
    <scope>NUCLEOTIDE SEQUENCE [LARGE SCALE GENOMIC DNA]</scope>
    <source>
        <strain evidence="8">HyVt-489</strain>
    </source>
</reference>
<protein>
    <recommendedName>
        <fullName evidence="4 6">Signal peptidase I</fullName>
        <ecNumber evidence="3 6">3.4.21.89</ecNumber>
    </recommendedName>
</protein>
<name>A0A7C3G5X9_9PROT</name>
<evidence type="ECO:0000259" key="7">
    <source>
        <dbReference type="Pfam" id="PF10502"/>
    </source>
</evidence>
<dbReference type="InterPro" id="IPR019533">
    <property type="entry name" value="Peptidase_S26"/>
</dbReference>
<evidence type="ECO:0000313" key="8">
    <source>
        <dbReference type="EMBL" id="HFB55453.1"/>
    </source>
</evidence>
<feature type="non-terminal residue" evidence="8">
    <location>
        <position position="1"/>
    </location>
</feature>
<dbReference type="PROSITE" id="PS00760">
    <property type="entry name" value="SPASE_I_2"/>
    <property type="match status" value="1"/>
</dbReference>
<evidence type="ECO:0000256" key="1">
    <source>
        <dbReference type="ARBA" id="ARBA00000677"/>
    </source>
</evidence>
<dbReference type="CDD" id="cd06530">
    <property type="entry name" value="S26_SPase_I"/>
    <property type="match status" value="1"/>
</dbReference>
<comment type="subcellular location">
    <subcellularLocation>
        <location evidence="6">Membrane</location>
        <topology evidence="6">Single-pass type II membrane protein</topology>
    </subcellularLocation>
</comment>
<keyword evidence="5 6" id="KW-0378">Hydrolase</keyword>
<evidence type="ECO:0000256" key="4">
    <source>
        <dbReference type="ARBA" id="ARBA00019232"/>
    </source>
</evidence>
<dbReference type="EC" id="3.4.21.89" evidence="3 6"/>
<dbReference type="PROSITE" id="PS00761">
    <property type="entry name" value="SPASE_I_3"/>
    <property type="match status" value="1"/>
</dbReference>
<dbReference type="EMBL" id="DRMN01000388">
    <property type="protein sequence ID" value="HFB55453.1"/>
    <property type="molecule type" value="Genomic_DNA"/>
</dbReference>
<dbReference type="Proteomes" id="UP000886042">
    <property type="component" value="Unassembled WGS sequence"/>
</dbReference>
<dbReference type="SUPFAM" id="SSF51306">
    <property type="entry name" value="LexA/Signal peptidase"/>
    <property type="match status" value="1"/>
</dbReference>
<accession>A0A7C3G5X9</accession>
<dbReference type="InterPro" id="IPR019758">
    <property type="entry name" value="Pept_S26A_signal_pept_1_CS"/>
</dbReference>
<dbReference type="Pfam" id="PF10502">
    <property type="entry name" value="Peptidase_S26"/>
    <property type="match status" value="1"/>
</dbReference>
<dbReference type="NCBIfam" id="TIGR02227">
    <property type="entry name" value="sigpep_I_bact"/>
    <property type="match status" value="1"/>
</dbReference>
<dbReference type="InterPro" id="IPR019757">
    <property type="entry name" value="Pept_S26A_signal_pept_1_Lys-AS"/>
</dbReference>
<comment type="catalytic activity">
    <reaction evidence="1 6">
        <text>Cleavage of hydrophobic, N-terminal signal or leader sequences from secreted and periplasmic proteins.</text>
        <dbReference type="EC" id="3.4.21.89"/>
    </reaction>
</comment>
<comment type="caution">
    <text evidence="8">The sequence shown here is derived from an EMBL/GenBank/DDBJ whole genome shotgun (WGS) entry which is preliminary data.</text>
</comment>
<dbReference type="PANTHER" id="PTHR43390:SF1">
    <property type="entry name" value="CHLOROPLAST PROCESSING PEPTIDASE"/>
    <property type="match status" value="1"/>
</dbReference>
<dbReference type="InterPro" id="IPR036286">
    <property type="entry name" value="LexA/Signal_pep-like_sf"/>
</dbReference>
<sequence>FTLPIHNGRILAHEPKRGDIIVFVPEGHKDYFVKRLIGLPGDRVQFRNGILYLNDKPQTSFVISEGRTNDGSGNMVKTKHIREHIDGQDRAYTVQDTQTGAQGDDTDVYLVPENQYFFLGDNRDNSLDSRYVHSIGGIGYVPKGHIVAKANFILFSVDDRFKLFKPWTWGYMRKGRFLRGIT</sequence>
<dbReference type="Gene3D" id="2.10.109.10">
    <property type="entry name" value="Umud Fragment, subunit A"/>
    <property type="match status" value="1"/>
</dbReference>